<evidence type="ECO:0008006" key="3">
    <source>
        <dbReference type="Google" id="ProtNLM"/>
    </source>
</evidence>
<gene>
    <name evidence="1" type="ORF">C7378_1793</name>
</gene>
<evidence type="ECO:0000313" key="2">
    <source>
        <dbReference type="Proteomes" id="UP000295210"/>
    </source>
</evidence>
<dbReference type="PROSITE" id="PS51257">
    <property type="entry name" value="PROKAR_LIPOPROTEIN"/>
    <property type="match status" value="1"/>
</dbReference>
<accession>A0A4V2PVE9</accession>
<evidence type="ECO:0000313" key="1">
    <source>
        <dbReference type="EMBL" id="TCK74171.1"/>
    </source>
</evidence>
<dbReference type="EMBL" id="SMGK01000002">
    <property type="protein sequence ID" value="TCK74171.1"/>
    <property type="molecule type" value="Genomic_DNA"/>
</dbReference>
<organism evidence="1 2">
    <name type="scientific">Acidipila rosea</name>
    <dbReference type="NCBI Taxonomy" id="768535"/>
    <lineage>
        <taxon>Bacteria</taxon>
        <taxon>Pseudomonadati</taxon>
        <taxon>Acidobacteriota</taxon>
        <taxon>Terriglobia</taxon>
        <taxon>Terriglobales</taxon>
        <taxon>Acidobacteriaceae</taxon>
        <taxon>Acidipila</taxon>
    </lineage>
</organism>
<dbReference type="Proteomes" id="UP000295210">
    <property type="component" value="Unassembled WGS sequence"/>
</dbReference>
<dbReference type="RefSeq" id="WP_131994829.1">
    <property type="nucleotide sequence ID" value="NZ_SMGK01000002.1"/>
</dbReference>
<comment type="caution">
    <text evidence="1">The sequence shown here is derived from an EMBL/GenBank/DDBJ whole genome shotgun (WGS) entry which is preliminary data.</text>
</comment>
<dbReference type="Gene3D" id="2.130.10.10">
    <property type="entry name" value="YVTN repeat-like/Quinoprotein amine dehydrogenase"/>
    <property type="match status" value="1"/>
</dbReference>
<dbReference type="InterPro" id="IPR051200">
    <property type="entry name" value="Host-pathogen_enzymatic-act"/>
</dbReference>
<name>A0A4V2PVE9_9BACT</name>
<dbReference type="InterPro" id="IPR015943">
    <property type="entry name" value="WD40/YVTN_repeat-like_dom_sf"/>
</dbReference>
<protein>
    <recommendedName>
        <fullName evidence="3">DNA-binding beta-propeller fold protein YncE</fullName>
    </recommendedName>
</protein>
<dbReference type="PANTHER" id="PTHR47197:SF3">
    <property type="entry name" value="DIHYDRO-HEME D1 DEHYDROGENASE"/>
    <property type="match status" value="1"/>
</dbReference>
<dbReference type="AlphaFoldDB" id="A0A4V2PVE9"/>
<dbReference type="SUPFAM" id="SSF51004">
    <property type="entry name" value="C-terminal (heme d1) domain of cytochrome cd1-nitrite reductase"/>
    <property type="match status" value="1"/>
</dbReference>
<dbReference type="OrthoDB" id="106898at2"/>
<proteinExistence type="predicted"/>
<sequence length="479" mass="50488">MKKRSLLRISCVFGALISLSFLLTACGKNFYFANRSFPPSGVINRVLVAIQNPSPLQRGALQFEDAFYDIRHSYDNKIPIFSIAGYSGALPVTIQNMPEQRVGAVYAEGDGSFTLVDYEGEKTSGSISGLTGLSSSIFISRDERYVYAANQSSHVLTVVDQVTKVSYPLSLPGVFRLSVNPGNTVVLAFVQNSNTIYSVVLLTNAQSLAAQNNPHYNPGLPGSTAAEDCEPQNLPVFCVFPVNNGGATFDNPTKAVFSSDGTTAYVLSCGPECGGATAGITPIPLTNASLNTTQNGPSGIALLPGATLPVPGGATDALSDGNTLYVAGQQVQKDGLFSGVLSLINTASNTITGQFSISDGTHTKMVLGDNNTLWIGSQNCESGERYKLSQSSAPATPFGCITMFNTSNNSVFVDAYKGDGTGIAPVTGLNKTYTAEGGQIYIYNTTDGSQRDNSNVTVQGTAYDVAYMDASSDNDNTDY</sequence>
<reference evidence="1 2" key="1">
    <citation type="submission" date="2019-03" db="EMBL/GenBank/DDBJ databases">
        <title>Genomic Encyclopedia of Type Strains, Phase IV (KMG-IV): sequencing the most valuable type-strain genomes for metagenomic binning, comparative biology and taxonomic classification.</title>
        <authorList>
            <person name="Goeker M."/>
        </authorList>
    </citation>
    <scope>NUCLEOTIDE SEQUENCE [LARGE SCALE GENOMIC DNA]</scope>
    <source>
        <strain evidence="1 2">DSM 103428</strain>
    </source>
</reference>
<dbReference type="InterPro" id="IPR011048">
    <property type="entry name" value="Haem_d1_sf"/>
</dbReference>
<keyword evidence="2" id="KW-1185">Reference proteome</keyword>
<dbReference type="PANTHER" id="PTHR47197">
    <property type="entry name" value="PROTEIN NIRF"/>
    <property type="match status" value="1"/>
</dbReference>